<protein>
    <submittedName>
        <fullName evidence="2">Uncharacterized protein</fullName>
    </submittedName>
</protein>
<dbReference type="EMBL" id="JARKIE010000065">
    <property type="protein sequence ID" value="KAJ7690369.1"/>
    <property type="molecule type" value="Genomic_DNA"/>
</dbReference>
<reference evidence="2" key="1">
    <citation type="submission" date="2023-03" db="EMBL/GenBank/DDBJ databases">
        <title>Massive genome expansion in bonnet fungi (Mycena s.s.) driven by repeated elements and novel gene families across ecological guilds.</title>
        <authorList>
            <consortium name="Lawrence Berkeley National Laboratory"/>
            <person name="Harder C.B."/>
            <person name="Miyauchi S."/>
            <person name="Viragh M."/>
            <person name="Kuo A."/>
            <person name="Thoen E."/>
            <person name="Andreopoulos B."/>
            <person name="Lu D."/>
            <person name="Skrede I."/>
            <person name="Drula E."/>
            <person name="Henrissat B."/>
            <person name="Morin E."/>
            <person name="Kohler A."/>
            <person name="Barry K."/>
            <person name="LaButti K."/>
            <person name="Morin E."/>
            <person name="Salamov A."/>
            <person name="Lipzen A."/>
            <person name="Mereny Z."/>
            <person name="Hegedus B."/>
            <person name="Baldrian P."/>
            <person name="Stursova M."/>
            <person name="Weitz H."/>
            <person name="Taylor A."/>
            <person name="Grigoriev I.V."/>
            <person name="Nagy L.G."/>
            <person name="Martin F."/>
            <person name="Kauserud H."/>
        </authorList>
    </citation>
    <scope>NUCLEOTIDE SEQUENCE</scope>
    <source>
        <strain evidence="2">CBHHK067</strain>
    </source>
</reference>
<accession>A0AAD7DFX8</accession>
<dbReference type="Proteomes" id="UP001221757">
    <property type="component" value="Unassembled WGS sequence"/>
</dbReference>
<name>A0AAD7DFX8_MYCRO</name>
<keyword evidence="3" id="KW-1185">Reference proteome</keyword>
<evidence type="ECO:0000313" key="3">
    <source>
        <dbReference type="Proteomes" id="UP001221757"/>
    </source>
</evidence>
<evidence type="ECO:0000256" key="1">
    <source>
        <dbReference type="SAM" id="MobiDB-lite"/>
    </source>
</evidence>
<feature type="region of interest" description="Disordered" evidence="1">
    <location>
        <begin position="102"/>
        <end position="122"/>
    </location>
</feature>
<gene>
    <name evidence="2" type="ORF">B0H17DRAFT_1289948</name>
</gene>
<sequence>MDLWRSLRVLHVAGAYHGRRHSCPCTRIELGYPEEPYDATGHYRMRPRSEGELPAHIVPDSGPPREAPAGRSSLSAYTQRRIMEIPAPPLPVLNTARKPAAGTYDRGGGDQTAVPFGGPKGRMFKRRRQLSPLFTPPSIMHSPTVHPPTVHPALTNLALAPTPLVPIRPRISPRWALPVLRKESALERTICAAEMACSLSITHTEAYPAFDGRLRERELARRDDDRTHSAVEVYYNDERTAALPKILILMLERQVEFEDMEHIAHTQLPGTGRYPEYLRVHTLPADSAVLHQKYVHPHAAWEYFIAIGYEILSHHISSLTVRELSILAPTPVHLQVIPYSSEYRLHPEDLYVRFQAAVRQVIQLVLKGMVSLARFCSDFNPRILNEYLAQREIRETWARTSELPRTYFVTTTPALPLICPNDYLSTATDYHPLMHDFEVKFLRRACLELIEKRASRRYRDLATLIKSFTRMNSPYQGALSRLLLSHILEQTGEIEVFAPEEEDDFYPSSVSSRPVTPSEYRALFD</sequence>
<evidence type="ECO:0000313" key="2">
    <source>
        <dbReference type="EMBL" id="KAJ7690369.1"/>
    </source>
</evidence>
<proteinExistence type="predicted"/>
<organism evidence="2 3">
    <name type="scientific">Mycena rosella</name>
    <name type="common">Pink bonnet</name>
    <name type="synonym">Agaricus rosellus</name>
    <dbReference type="NCBI Taxonomy" id="1033263"/>
    <lineage>
        <taxon>Eukaryota</taxon>
        <taxon>Fungi</taxon>
        <taxon>Dikarya</taxon>
        <taxon>Basidiomycota</taxon>
        <taxon>Agaricomycotina</taxon>
        <taxon>Agaricomycetes</taxon>
        <taxon>Agaricomycetidae</taxon>
        <taxon>Agaricales</taxon>
        <taxon>Marasmiineae</taxon>
        <taxon>Mycenaceae</taxon>
        <taxon>Mycena</taxon>
    </lineage>
</organism>
<feature type="region of interest" description="Disordered" evidence="1">
    <location>
        <begin position="52"/>
        <end position="74"/>
    </location>
</feature>
<dbReference type="AlphaFoldDB" id="A0AAD7DFX8"/>
<comment type="caution">
    <text evidence="2">The sequence shown here is derived from an EMBL/GenBank/DDBJ whole genome shotgun (WGS) entry which is preliminary data.</text>
</comment>